<dbReference type="PANTHER" id="PTHR14987">
    <property type="entry name" value="PROTEIN LBH-RELATED"/>
    <property type="match status" value="1"/>
</dbReference>
<reference evidence="3" key="2">
    <citation type="submission" date="2025-08" db="UniProtKB">
        <authorList>
            <consortium name="Ensembl"/>
        </authorList>
    </citation>
    <scope>IDENTIFICATION</scope>
</reference>
<keyword evidence="4" id="KW-1185">Reference proteome</keyword>
<dbReference type="AlphaFoldDB" id="A0A8C4W281"/>
<evidence type="ECO:0000313" key="3">
    <source>
        <dbReference type="Ensembl" id="ENSGEVP00005010752.1"/>
    </source>
</evidence>
<proteinExistence type="predicted"/>
<dbReference type="Pfam" id="PF15317">
    <property type="entry name" value="Lbh"/>
    <property type="match status" value="1"/>
</dbReference>
<dbReference type="GO" id="GO:0045893">
    <property type="term" value="P:positive regulation of DNA-templated transcription"/>
    <property type="evidence" value="ECO:0007669"/>
    <property type="project" value="TreeGrafter"/>
</dbReference>
<dbReference type="PANTHER" id="PTHR14987:SF2">
    <property type="entry name" value="PROTEIN LBH"/>
    <property type="match status" value="1"/>
</dbReference>
<feature type="region of interest" description="Disordered" evidence="1">
    <location>
        <begin position="1"/>
        <end position="27"/>
    </location>
</feature>
<protein>
    <recommendedName>
        <fullName evidence="2">LBH domain-containing protein</fullName>
    </recommendedName>
</protein>
<feature type="compositionally biased region" description="Gly residues" evidence="1">
    <location>
        <begin position="76"/>
        <end position="94"/>
    </location>
</feature>
<name>A0A8C4W281_9SAUR</name>
<dbReference type="OrthoDB" id="9421103at2759"/>
<dbReference type="InterPro" id="IPR038990">
    <property type="entry name" value="LBH_dom"/>
</dbReference>
<feature type="region of interest" description="Disordered" evidence="1">
    <location>
        <begin position="65"/>
        <end position="114"/>
    </location>
</feature>
<organism evidence="3 4">
    <name type="scientific">Gopherus evgoodei</name>
    <name type="common">Goodes thornscrub tortoise</name>
    <dbReference type="NCBI Taxonomy" id="1825980"/>
    <lineage>
        <taxon>Eukaryota</taxon>
        <taxon>Metazoa</taxon>
        <taxon>Chordata</taxon>
        <taxon>Craniata</taxon>
        <taxon>Vertebrata</taxon>
        <taxon>Euteleostomi</taxon>
        <taxon>Archelosauria</taxon>
        <taxon>Testudinata</taxon>
        <taxon>Testudines</taxon>
        <taxon>Cryptodira</taxon>
        <taxon>Durocryptodira</taxon>
        <taxon>Testudinoidea</taxon>
        <taxon>Testudinidae</taxon>
        <taxon>Gopherus</taxon>
    </lineage>
</organism>
<sequence length="114" mass="11850">KPTPLSAVPSSSWSHPCEGPLGSPVQGKARLPSIVVEPTEVGEVESGELRWPPDDFLLLEGQDELFTDEEEQAAGPGPGESGGQGWGLESGGRGWESLGAGRGWESLGARAGAW</sequence>
<reference evidence="3" key="1">
    <citation type="submission" date="2019-06" db="EMBL/GenBank/DDBJ databases">
        <title>G10K-VGP Goodes thornscrub tortoise genome, primary haplotype.</title>
        <authorList>
            <person name="Murphy B."/>
            <person name="Edwards T."/>
            <person name="Rhie A."/>
            <person name="Koren S."/>
            <person name="Phillippy A."/>
            <person name="Fedrigo O."/>
            <person name="Haase B."/>
            <person name="Mountcastle J."/>
            <person name="Lewin H."/>
            <person name="Damas J."/>
            <person name="Howe K."/>
            <person name="Formenti G."/>
            <person name="Myers G."/>
            <person name="Durbin R."/>
            <person name="Jarvis E.D."/>
        </authorList>
    </citation>
    <scope>NUCLEOTIDE SEQUENCE [LARGE SCALE GENOMIC DNA]</scope>
</reference>
<dbReference type="Proteomes" id="UP000694390">
    <property type="component" value="Chromosome 7"/>
</dbReference>
<evidence type="ECO:0000256" key="1">
    <source>
        <dbReference type="SAM" id="MobiDB-lite"/>
    </source>
</evidence>
<reference evidence="3" key="3">
    <citation type="submission" date="2025-09" db="UniProtKB">
        <authorList>
            <consortium name="Ensembl"/>
        </authorList>
    </citation>
    <scope>IDENTIFICATION</scope>
</reference>
<accession>A0A8C4W281</accession>
<feature type="domain" description="LBH" evidence="2">
    <location>
        <begin position="25"/>
        <end position="64"/>
    </location>
</feature>
<evidence type="ECO:0000259" key="2">
    <source>
        <dbReference type="Pfam" id="PF15317"/>
    </source>
</evidence>
<dbReference type="InterPro" id="IPR042945">
    <property type="entry name" value="LBH_dom_prot"/>
</dbReference>
<evidence type="ECO:0000313" key="4">
    <source>
        <dbReference type="Proteomes" id="UP000694390"/>
    </source>
</evidence>
<dbReference type="GeneTree" id="ENSGT00950000186207"/>
<dbReference type="Ensembl" id="ENSGEVT00005011265.1">
    <property type="protein sequence ID" value="ENSGEVP00005010752.1"/>
    <property type="gene ID" value="ENSGEVG00005007583.1"/>
</dbReference>
<dbReference type="GO" id="GO:0005634">
    <property type="term" value="C:nucleus"/>
    <property type="evidence" value="ECO:0007669"/>
    <property type="project" value="TreeGrafter"/>
</dbReference>